<evidence type="ECO:0000256" key="6">
    <source>
        <dbReference type="SAM" id="Phobius"/>
    </source>
</evidence>
<dbReference type="STRING" id="56484.A0A1Y2FV30"/>
<dbReference type="Pfam" id="PF13515">
    <property type="entry name" value="FUSC_2"/>
    <property type="match status" value="1"/>
</dbReference>
<organism evidence="10 11">
    <name type="scientific">Protomyces lactucae-debilis</name>
    <dbReference type="NCBI Taxonomy" id="2754530"/>
    <lineage>
        <taxon>Eukaryota</taxon>
        <taxon>Fungi</taxon>
        <taxon>Dikarya</taxon>
        <taxon>Ascomycota</taxon>
        <taxon>Taphrinomycotina</taxon>
        <taxon>Taphrinomycetes</taxon>
        <taxon>Taphrinales</taxon>
        <taxon>Protomycetaceae</taxon>
        <taxon>Protomyces</taxon>
    </lineage>
</organism>
<evidence type="ECO:0000256" key="4">
    <source>
        <dbReference type="ARBA" id="ARBA00023136"/>
    </source>
</evidence>
<sequence>MPFLPALRAVLASSSPKNLEWDDYKPIIRSAVAAWIGVLLMIIPRTLRVLGQASFLVLVVIFANPPDGPVIKVIYNALWNMLFVGAAWVIFIVSSRSATAARINVINPQTLRLTDFSGYSCNSTPQECFQAAIFEGRFVEAGPSLVFAAFLAIGVAVALSIKVRYPQRVFSVIFSLVALIISHLYGPLFPYFYPALGQVFFVPVAVGNAVNVACSLVFWPETMSHAYTRQVVALVDKIRVLAEQQKQVMDSDPNSNDWTELGAIKAQLRAVRSGLATFRPNDSLLEREFAYGRHGAKDLQGLVHRCRDVILKLGGFSLFYDLVSSTMEAWDTKVDQGLSTTARPSFESPRNGTGEEADLQGASASHTPRSSSEEHGKLRQPKRNKSKTKLWHDALHHRLKQTGIFEMNQYQEHEQKFPRRQEVELTVSMLKISADASTPLIDAVCLALSTVSDSLKRTNKDRLYNRLFFHADYSFDGQSLKQASLELQQALEAYKSSGRLQMLGPYEKLAAEAALLDGLSEISSRPLLRFFYLEFHLIRMAESTFKLLQGITELGHERPHARWHYPGRFFTFRLRAQRQHDHVDLPVQEYDDTFEHDDDHFQTEARDPDAEPPSNIFHLVGRGFVRLVHLLERPDIVFCLKGSILVLLLALPAFLRRSAGWYYDNRGLWAVIMAAFSVNPLTGDAVFTFVFRILGTFAGALFALVLWYISCGNSVNGNYYGLGATMAVASFPLAYIRLRFVYINPQPAIFFLITVALVVGYSWQDAKMPSQVNLGVGWSVAWRRAVLVSSGCTAAFIWNFIPRPTTGRQVVRQRLAKGVLEIGRVFTEASNYARGHQGRTREEGIRRIVIRANEKLLVLNQRLLFSSFEPPISGRWPKEKYVRMLGLQRELLDLLVAFVGCLTRMDEGGESGRHWMKAMLLRTGWYSQSFTGDLLASLFLISHAIKTGTALPQIVPNPLLNRFYDKKEDIPDDELDGRLPRRLDATVLRSEGYAGFAVASTITFAVVKRIDALMLVTKELVGESFHSTGWPVRNMDDNL</sequence>
<feature type="transmembrane region" description="Helical" evidence="6">
    <location>
        <begin position="199"/>
        <end position="219"/>
    </location>
</feature>
<evidence type="ECO:0000259" key="7">
    <source>
        <dbReference type="Pfam" id="PF10334"/>
    </source>
</evidence>
<feature type="transmembrane region" description="Helical" evidence="6">
    <location>
        <begin position="32"/>
        <end position="61"/>
    </location>
</feature>
<feature type="domain" description="Integral membrane bound transporter" evidence="9">
    <location>
        <begin position="662"/>
        <end position="798"/>
    </location>
</feature>
<dbReference type="PANTHER" id="PTHR37994:SF1">
    <property type="entry name" value="ER TRANSPORTER 6TM N-TERMINAL DOMAIN-CONTAINING PROTEIN"/>
    <property type="match status" value="1"/>
</dbReference>
<keyword evidence="4 6" id="KW-0472">Membrane</keyword>
<gene>
    <name evidence="10" type="ORF">BCR37DRAFT_146301</name>
</gene>
<feature type="compositionally biased region" description="Polar residues" evidence="5">
    <location>
        <begin position="340"/>
        <end position="351"/>
    </location>
</feature>
<dbReference type="GO" id="GO:0016020">
    <property type="term" value="C:membrane"/>
    <property type="evidence" value="ECO:0007669"/>
    <property type="project" value="UniProtKB-SubCell"/>
</dbReference>
<feature type="transmembrane region" description="Helical" evidence="6">
    <location>
        <begin position="173"/>
        <end position="193"/>
    </location>
</feature>
<evidence type="ECO:0000313" key="11">
    <source>
        <dbReference type="Proteomes" id="UP000193685"/>
    </source>
</evidence>
<feature type="region of interest" description="Disordered" evidence="5">
    <location>
        <begin position="340"/>
        <end position="387"/>
    </location>
</feature>
<dbReference type="InterPro" id="IPR018823">
    <property type="entry name" value="ArAE_2_N"/>
</dbReference>
<dbReference type="AlphaFoldDB" id="A0A1Y2FV30"/>
<evidence type="ECO:0000259" key="9">
    <source>
        <dbReference type="Pfam" id="PF13515"/>
    </source>
</evidence>
<keyword evidence="2 6" id="KW-0812">Transmembrane</keyword>
<dbReference type="InterPro" id="IPR049453">
    <property type="entry name" value="Memb_transporter_dom"/>
</dbReference>
<feature type="transmembrane region" description="Helical" evidence="6">
    <location>
        <begin position="667"/>
        <end position="682"/>
    </location>
</feature>
<evidence type="ECO:0000313" key="10">
    <source>
        <dbReference type="EMBL" id="ORY87154.1"/>
    </source>
</evidence>
<feature type="transmembrane region" description="Helical" evidence="6">
    <location>
        <begin position="719"/>
        <end position="736"/>
    </location>
</feature>
<dbReference type="OrthoDB" id="2274698at2759"/>
<feature type="transmembrane region" description="Helical" evidence="6">
    <location>
        <begin position="748"/>
        <end position="764"/>
    </location>
</feature>
<dbReference type="OMA" id="NEQYLMF"/>
<feature type="transmembrane region" description="Helical" evidence="6">
    <location>
        <begin position="636"/>
        <end position="655"/>
    </location>
</feature>
<evidence type="ECO:0000256" key="3">
    <source>
        <dbReference type="ARBA" id="ARBA00022989"/>
    </source>
</evidence>
<evidence type="ECO:0000259" key="8">
    <source>
        <dbReference type="Pfam" id="PF10337"/>
    </source>
</evidence>
<feature type="transmembrane region" description="Helical" evidence="6">
    <location>
        <begin position="689"/>
        <end position="707"/>
    </location>
</feature>
<dbReference type="InterPro" id="IPR018820">
    <property type="entry name" value="BRE4-related_DUF2421"/>
</dbReference>
<dbReference type="RefSeq" id="XP_040728010.1">
    <property type="nucleotide sequence ID" value="XM_040866092.1"/>
</dbReference>
<comment type="caution">
    <text evidence="10">The sequence shown here is derived from an EMBL/GenBank/DDBJ whole genome shotgun (WGS) entry which is preliminary data.</text>
</comment>
<name>A0A1Y2FV30_PROLT</name>
<feature type="domain" description="Putative ER transporter 6TM N-terminal" evidence="8">
    <location>
        <begin position="18"/>
        <end position="496"/>
    </location>
</feature>
<evidence type="ECO:0000256" key="1">
    <source>
        <dbReference type="ARBA" id="ARBA00004141"/>
    </source>
</evidence>
<feature type="transmembrane region" description="Helical" evidence="6">
    <location>
        <begin position="73"/>
        <end position="93"/>
    </location>
</feature>
<feature type="compositionally biased region" description="Basic residues" evidence="5">
    <location>
        <begin position="378"/>
        <end position="387"/>
    </location>
</feature>
<feature type="transmembrane region" description="Helical" evidence="6">
    <location>
        <begin position="144"/>
        <end position="161"/>
    </location>
</feature>
<dbReference type="Proteomes" id="UP000193685">
    <property type="component" value="Unassembled WGS sequence"/>
</dbReference>
<keyword evidence="3 6" id="KW-1133">Transmembrane helix</keyword>
<dbReference type="PANTHER" id="PTHR37994">
    <property type="entry name" value="ARAE_2_N DOMAIN-CONTAINING PROTEIN-RELATED"/>
    <property type="match status" value="1"/>
</dbReference>
<dbReference type="Pfam" id="PF10337">
    <property type="entry name" value="ArAE_2_N"/>
    <property type="match status" value="1"/>
</dbReference>
<proteinExistence type="predicted"/>
<evidence type="ECO:0000256" key="2">
    <source>
        <dbReference type="ARBA" id="ARBA00022692"/>
    </source>
</evidence>
<evidence type="ECO:0008006" key="12">
    <source>
        <dbReference type="Google" id="ProtNLM"/>
    </source>
</evidence>
<keyword evidence="11" id="KW-1185">Reference proteome</keyword>
<evidence type="ECO:0000256" key="5">
    <source>
        <dbReference type="SAM" id="MobiDB-lite"/>
    </source>
</evidence>
<accession>A0A1Y2FV30</accession>
<dbReference type="GeneID" id="63782691"/>
<reference evidence="10 11" key="1">
    <citation type="submission" date="2016-07" db="EMBL/GenBank/DDBJ databases">
        <title>Pervasive Adenine N6-methylation of Active Genes in Fungi.</title>
        <authorList>
            <consortium name="DOE Joint Genome Institute"/>
            <person name="Mondo S.J."/>
            <person name="Dannebaum R.O."/>
            <person name="Kuo R.C."/>
            <person name="Labutti K."/>
            <person name="Haridas S."/>
            <person name="Kuo A."/>
            <person name="Salamov A."/>
            <person name="Ahrendt S.R."/>
            <person name="Lipzen A."/>
            <person name="Sullivan W."/>
            <person name="Andreopoulos W.B."/>
            <person name="Clum A."/>
            <person name="Lindquist E."/>
            <person name="Daum C."/>
            <person name="Ramamoorthy G.K."/>
            <person name="Gryganskyi A."/>
            <person name="Culley D."/>
            <person name="Magnuson J.K."/>
            <person name="James T.Y."/>
            <person name="O'Malley M.A."/>
            <person name="Stajich J.E."/>
            <person name="Spatafora J.W."/>
            <person name="Visel A."/>
            <person name="Grigoriev I.V."/>
        </authorList>
    </citation>
    <scope>NUCLEOTIDE SEQUENCE [LARGE SCALE GENOMIC DNA]</scope>
    <source>
        <strain evidence="10 11">12-1054</strain>
    </source>
</reference>
<feature type="transmembrane region" description="Helical" evidence="6">
    <location>
        <begin position="784"/>
        <end position="801"/>
    </location>
</feature>
<feature type="domain" description="DUF2421" evidence="7">
    <location>
        <begin position="802"/>
        <end position="1025"/>
    </location>
</feature>
<dbReference type="EMBL" id="MCFI01000002">
    <property type="protein sequence ID" value="ORY87154.1"/>
    <property type="molecule type" value="Genomic_DNA"/>
</dbReference>
<protein>
    <recommendedName>
        <fullName evidence="12">ER transporter 6TM N-terminal domain-containing protein</fullName>
    </recommendedName>
</protein>
<dbReference type="Pfam" id="PF10334">
    <property type="entry name" value="BRE4"/>
    <property type="match status" value="1"/>
</dbReference>
<comment type="subcellular location">
    <subcellularLocation>
        <location evidence="1">Membrane</location>
        <topology evidence="1">Multi-pass membrane protein</topology>
    </subcellularLocation>
</comment>